<dbReference type="Gene3D" id="3.30.1330.40">
    <property type="entry name" value="RutC-like"/>
    <property type="match status" value="1"/>
</dbReference>
<dbReference type="InterPro" id="IPR035959">
    <property type="entry name" value="RutC-like_sf"/>
</dbReference>
<gene>
    <name evidence="1" type="ORF">GCM10025780_27240</name>
</gene>
<reference evidence="2" key="1">
    <citation type="journal article" date="2019" name="Int. J. Syst. Evol. Microbiol.">
        <title>The Global Catalogue of Microorganisms (GCM) 10K type strain sequencing project: providing services to taxonomists for standard genome sequencing and annotation.</title>
        <authorList>
            <consortium name="The Broad Institute Genomics Platform"/>
            <consortium name="The Broad Institute Genome Sequencing Center for Infectious Disease"/>
            <person name="Wu L."/>
            <person name="Ma J."/>
        </authorList>
    </citation>
    <scope>NUCLEOTIDE SEQUENCE [LARGE SCALE GENOMIC DNA]</scope>
    <source>
        <strain evidence="2">JCM 18956</strain>
    </source>
</reference>
<dbReference type="EMBL" id="BAABLM010000005">
    <property type="protein sequence ID" value="GAA4680498.1"/>
    <property type="molecule type" value="Genomic_DNA"/>
</dbReference>
<sequence>MTVARLNPEGLIVPPAGLNAQVTVAPVGRIVFVNGQIARDSSGELVGPGDKRAQAEQCWRNVHTALHAAGATGADVLNYRMYVVGTEEGDGRMLVDTGKAVFGVDWPVCGAVYLGVAALGRPEYLVEIEATAVLA</sequence>
<name>A0ABP8W3N7_9MICO</name>
<evidence type="ECO:0000313" key="1">
    <source>
        <dbReference type="EMBL" id="GAA4680498.1"/>
    </source>
</evidence>
<protein>
    <submittedName>
        <fullName evidence="1">RidA family protein</fullName>
    </submittedName>
</protein>
<dbReference type="PANTHER" id="PTHR43857">
    <property type="entry name" value="BLR7761 PROTEIN"/>
    <property type="match status" value="1"/>
</dbReference>
<dbReference type="Pfam" id="PF01042">
    <property type="entry name" value="Ribonuc_L-PSP"/>
    <property type="match status" value="1"/>
</dbReference>
<keyword evidence="2" id="KW-1185">Reference proteome</keyword>
<dbReference type="CDD" id="cd00448">
    <property type="entry name" value="YjgF_YER057c_UK114_family"/>
    <property type="match status" value="1"/>
</dbReference>
<comment type="caution">
    <text evidence="1">The sequence shown here is derived from an EMBL/GenBank/DDBJ whole genome shotgun (WGS) entry which is preliminary data.</text>
</comment>
<dbReference type="SUPFAM" id="SSF55298">
    <property type="entry name" value="YjgF-like"/>
    <property type="match status" value="1"/>
</dbReference>
<dbReference type="PANTHER" id="PTHR43857:SF1">
    <property type="entry name" value="YJGH FAMILY PROTEIN"/>
    <property type="match status" value="1"/>
</dbReference>
<dbReference type="Proteomes" id="UP001501295">
    <property type="component" value="Unassembled WGS sequence"/>
</dbReference>
<proteinExistence type="predicted"/>
<dbReference type="InterPro" id="IPR006175">
    <property type="entry name" value="YjgF/YER057c/UK114"/>
</dbReference>
<dbReference type="RefSeq" id="WP_345376449.1">
    <property type="nucleotide sequence ID" value="NZ_BAABLM010000005.1"/>
</dbReference>
<evidence type="ECO:0000313" key="2">
    <source>
        <dbReference type="Proteomes" id="UP001501295"/>
    </source>
</evidence>
<accession>A0ABP8W3N7</accession>
<organism evidence="1 2">
    <name type="scientific">Frondihabitans cladoniiphilus</name>
    <dbReference type="NCBI Taxonomy" id="715785"/>
    <lineage>
        <taxon>Bacteria</taxon>
        <taxon>Bacillati</taxon>
        <taxon>Actinomycetota</taxon>
        <taxon>Actinomycetes</taxon>
        <taxon>Micrococcales</taxon>
        <taxon>Microbacteriaceae</taxon>
        <taxon>Frondihabitans</taxon>
    </lineage>
</organism>